<organism evidence="2 3">
    <name type="scientific">Natrinema zhouii</name>
    <dbReference type="NCBI Taxonomy" id="1710539"/>
    <lineage>
        <taxon>Archaea</taxon>
        <taxon>Methanobacteriati</taxon>
        <taxon>Methanobacteriota</taxon>
        <taxon>Stenosarchaea group</taxon>
        <taxon>Halobacteria</taxon>
        <taxon>Halobacteriales</taxon>
        <taxon>Natrialbaceae</taxon>
        <taxon>Natrinema</taxon>
    </lineage>
</organism>
<gene>
    <name evidence="2" type="ORF">HYG81_01375</name>
</gene>
<name>A0A7D6GRV3_9EURY</name>
<feature type="region of interest" description="Disordered" evidence="1">
    <location>
        <begin position="181"/>
        <end position="203"/>
    </location>
</feature>
<proteinExistence type="predicted"/>
<feature type="region of interest" description="Disordered" evidence="1">
    <location>
        <begin position="1"/>
        <end position="124"/>
    </location>
</feature>
<evidence type="ECO:0000256" key="1">
    <source>
        <dbReference type="SAM" id="MobiDB-lite"/>
    </source>
</evidence>
<dbReference type="GeneID" id="56141814"/>
<sequence length="203" mass="22626">MSEQPPNDDHDESDDDRSDEHRTDESQVDEDDHWLSSLLSALESLDDGPASTSGRRRSDRTVFDYDISIRSADDLADESPLDRDRFGGDRSRGGNGDRSRKRRIRSSGSSSDHRVATRSRDDELLVTADVAGADPDDVTVGFDDSMLVIGVEESELDRIEVPWRETESQATIKNGVLTVQIRPEPTERTGTEKTDTAETEDDE</sequence>
<dbReference type="OrthoDB" id="170746at2157"/>
<dbReference type="EMBL" id="CP059154">
    <property type="protein sequence ID" value="QLK26303.1"/>
    <property type="molecule type" value="Genomic_DNA"/>
</dbReference>
<reference evidence="2 3" key="1">
    <citation type="submission" date="2020-07" db="EMBL/GenBank/DDBJ databases">
        <title>Natrinema (YPL30) sp. nov. and Haloterrigena xxxxxx (YPL8) sp. nov., isolated from a salt mine.</title>
        <authorList>
            <person name="Cui H."/>
        </authorList>
    </citation>
    <scope>NUCLEOTIDE SEQUENCE [LARGE SCALE GENOMIC DNA]</scope>
    <source>
        <strain evidence="2 3">YPL13</strain>
    </source>
</reference>
<accession>A0A7D6GRV3</accession>
<keyword evidence="3" id="KW-1185">Reference proteome</keyword>
<dbReference type="SUPFAM" id="SSF49764">
    <property type="entry name" value="HSP20-like chaperones"/>
    <property type="match status" value="1"/>
</dbReference>
<dbReference type="KEGG" id="nay:HYG81_01375"/>
<dbReference type="Proteomes" id="UP000510869">
    <property type="component" value="Chromosome"/>
</dbReference>
<protein>
    <submittedName>
        <fullName evidence="2">Hsp20/alpha crystallin family protein</fullName>
    </submittedName>
</protein>
<feature type="compositionally biased region" description="Basic and acidic residues" evidence="1">
    <location>
        <begin position="80"/>
        <end position="98"/>
    </location>
</feature>
<evidence type="ECO:0000313" key="2">
    <source>
        <dbReference type="EMBL" id="QLK26303.1"/>
    </source>
</evidence>
<dbReference type="InterPro" id="IPR055551">
    <property type="entry name" value="DUF7127"/>
</dbReference>
<evidence type="ECO:0000313" key="3">
    <source>
        <dbReference type="Proteomes" id="UP000510869"/>
    </source>
</evidence>
<dbReference type="Pfam" id="PF23444">
    <property type="entry name" value="DUF7127"/>
    <property type="match status" value="1"/>
</dbReference>
<dbReference type="InterPro" id="IPR008978">
    <property type="entry name" value="HSP20-like_chaperone"/>
</dbReference>
<feature type="compositionally biased region" description="Basic and acidic residues" evidence="1">
    <location>
        <begin position="111"/>
        <end position="123"/>
    </location>
</feature>
<feature type="compositionally biased region" description="Basic and acidic residues" evidence="1">
    <location>
        <begin position="184"/>
        <end position="196"/>
    </location>
</feature>
<dbReference type="RefSeq" id="WP_180841477.1">
    <property type="nucleotide sequence ID" value="NZ_CP059154.1"/>
</dbReference>
<dbReference type="Gene3D" id="2.60.40.790">
    <property type="match status" value="1"/>
</dbReference>
<dbReference type="AlphaFoldDB" id="A0A7D6GRV3"/>
<dbReference type="CDD" id="cd00298">
    <property type="entry name" value="ACD_sHsps_p23-like"/>
    <property type="match status" value="1"/>
</dbReference>